<organism evidence="1 2">
    <name type="scientific">Pleurodeles waltl</name>
    <name type="common">Iberian ribbed newt</name>
    <dbReference type="NCBI Taxonomy" id="8319"/>
    <lineage>
        <taxon>Eukaryota</taxon>
        <taxon>Metazoa</taxon>
        <taxon>Chordata</taxon>
        <taxon>Craniata</taxon>
        <taxon>Vertebrata</taxon>
        <taxon>Euteleostomi</taxon>
        <taxon>Amphibia</taxon>
        <taxon>Batrachia</taxon>
        <taxon>Caudata</taxon>
        <taxon>Salamandroidea</taxon>
        <taxon>Salamandridae</taxon>
        <taxon>Pleurodelinae</taxon>
        <taxon>Pleurodeles</taxon>
    </lineage>
</organism>
<proteinExistence type="predicted"/>
<keyword evidence="2" id="KW-1185">Reference proteome</keyword>
<evidence type="ECO:0000313" key="1">
    <source>
        <dbReference type="EMBL" id="KAJ1129513.1"/>
    </source>
</evidence>
<dbReference type="AlphaFoldDB" id="A0AAV7PSR0"/>
<comment type="caution">
    <text evidence="1">The sequence shown here is derived from an EMBL/GenBank/DDBJ whole genome shotgun (WGS) entry which is preliminary data.</text>
</comment>
<dbReference type="EMBL" id="JANPWB010000011">
    <property type="protein sequence ID" value="KAJ1129513.1"/>
    <property type="molecule type" value="Genomic_DNA"/>
</dbReference>
<gene>
    <name evidence="1" type="ORF">NDU88_007881</name>
</gene>
<dbReference type="Proteomes" id="UP001066276">
    <property type="component" value="Chromosome 7"/>
</dbReference>
<sequence length="66" mass="7176">MTLSGPQSPPQIRRAQLAAAAILSSSSREQPGHRMRDLPLCSSFGCPDDHPLNHKGRNVIDTRLAD</sequence>
<name>A0AAV7PSR0_PLEWA</name>
<reference evidence="1" key="1">
    <citation type="journal article" date="2022" name="bioRxiv">
        <title>Sequencing and chromosome-scale assembly of the giantPleurodeles waltlgenome.</title>
        <authorList>
            <person name="Brown T."/>
            <person name="Elewa A."/>
            <person name="Iarovenko S."/>
            <person name="Subramanian E."/>
            <person name="Araus A.J."/>
            <person name="Petzold A."/>
            <person name="Susuki M."/>
            <person name="Suzuki K.-i.T."/>
            <person name="Hayashi T."/>
            <person name="Toyoda A."/>
            <person name="Oliveira C."/>
            <person name="Osipova E."/>
            <person name="Leigh N.D."/>
            <person name="Simon A."/>
            <person name="Yun M.H."/>
        </authorList>
    </citation>
    <scope>NUCLEOTIDE SEQUENCE</scope>
    <source>
        <strain evidence="1">20211129_DDA</strain>
        <tissue evidence="1">Liver</tissue>
    </source>
</reference>
<accession>A0AAV7PSR0</accession>
<protein>
    <submittedName>
        <fullName evidence="1">Uncharacterized protein</fullName>
    </submittedName>
</protein>
<evidence type="ECO:0000313" key="2">
    <source>
        <dbReference type="Proteomes" id="UP001066276"/>
    </source>
</evidence>